<evidence type="ECO:0000313" key="3">
    <source>
        <dbReference type="Proteomes" id="UP000295313"/>
    </source>
</evidence>
<protein>
    <recommendedName>
        <fullName evidence="1">DUF7689 domain-containing protein</fullName>
    </recommendedName>
</protein>
<dbReference type="Proteomes" id="UP000295313">
    <property type="component" value="Unassembled WGS sequence"/>
</dbReference>
<dbReference type="InterPro" id="IPR056106">
    <property type="entry name" value="DUF7689"/>
</dbReference>
<dbReference type="EMBL" id="SOEO01000002">
    <property type="protein sequence ID" value="TDX84410.1"/>
    <property type="molecule type" value="Genomic_DNA"/>
</dbReference>
<dbReference type="RefSeq" id="WP_133944424.1">
    <property type="nucleotide sequence ID" value="NZ_SOEO01000002.1"/>
</dbReference>
<dbReference type="Pfam" id="PF24738">
    <property type="entry name" value="DUF7689"/>
    <property type="match status" value="1"/>
</dbReference>
<proteinExistence type="predicted"/>
<feature type="domain" description="DUF7689" evidence="1">
    <location>
        <begin position="21"/>
        <end position="142"/>
    </location>
</feature>
<gene>
    <name evidence="2" type="ORF">B0I22_2029</name>
</gene>
<sequence length="147" mass="17131">MKNQLSIPEHFPNTKIEPLIITSPITNDYNCIAWAFGCSNLWFWPDSEGLYFWPKEIPRECTKEAFIKLYELIGYEVCFDESFEEGKEKVVIYLNSNEEPTHAAKQIDNNFWSSKLGPHNDVSHSLFALEDGVYGNARIFMKRDRKS</sequence>
<evidence type="ECO:0000313" key="2">
    <source>
        <dbReference type="EMBL" id="TDX84410.1"/>
    </source>
</evidence>
<dbReference type="OrthoDB" id="5683213at2"/>
<evidence type="ECO:0000259" key="1">
    <source>
        <dbReference type="Pfam" id="PF24738"/>
    </source>
</evidence>
<organism evidence="2 3">
    <name type="scientific">Epilithonimonas xixisoli</name>
    <dbReference type="NCBI Taxonomy" id="1476462"/>
    <lineage>
        <taxon>Bacteria</taxon>
        <taxon>Pseudomonadati</taxon>
        <taxon>Bacteroidota</taxon>
        <taxon>Flavobacteriia</taxon>
        <taxon>Flavobacteriales</taxon>
        <taxon>Weeksellaceae</taxon>
        <taxon>Chryseobacterium group</taxon>
        <taxon>Epilithonimonas</taxon>
    </lineage>
</organism>
<keyword evidence="3" id="KW-1185">Reference proteome</keyword>
<accession>A0A4R8IFC6</accession>
<reference evidence="2 3" key="1">
    <citation type="submission" date="2019-03" db="EMBL/GenBank/DDBJ databases">
        <title>Genomic Encyclopedia of Type Strains, Phase III (KMG-III): the genomes of soil and plant-associated and newly described type strains.</title>
        <authorList>
            <person name="Whitman W."/>
        </authorList>
    </citation>
    <scope>NUCLEOTIDE SEQUENCE [LARGE SCALE GENOMIC DNA]</scope>
    <source>
        <strain evidence="2 3">CGMCC 1.12802</strain>
    </source>
</reference>
<name>A0A4R8IFC6_9FLAO</name>
<dbReference type="AlphaFoldDB" id="A0A4R8IFC6"/>
<comment type="caution">
    <text evidence="2">The sequence shown here is derived from an EMBL/GenBank/DDBJ whole genome shotgun (WGS) entry which is preliminary data.</text>
</comment>